<feature type="signal peptide" evidence="2">
    <location>
        <begin position="1"/>
        <end position="17"/>
    </location>
</feature>
<feature type="chain" id="PRO_5021307287" evidence="2">
    <location>
        <begin position="18"/>
        <end position="111"/>
    </location>
</feature>
<sequence>MIIAAALLAVFLLRRRADRPGASVVTAANTGHHPVPPHSPVMSEGSPYILDGSSTLEPKPHYPATQSFSNRPYTAQVLPSSNSQAHFTPSFPSKPNVGQTYYTSLLPEPVQ</sequence>
<accession>A0A4Y7T8K4</accession>
<feature type="compositionally biased region" description="Polar residues" evidence="1">
    <location>
        <begin position="64"/>
        <end position="103"/>
    </location>
</feature>
<reference evidence="3 4" key="1">
    <citation type="journal article" date="2019" name="Nat. Ecol. Evol.">
        <title>Megaphylogeny resolves global patterns of mushroom evolution.</title>
        <authorList>
            <person name="Varga T."/>
            <person name="Krizsan K."/>
            <person name="Foldi C."/>
            <person name="Dima B."/>
            <person name="Sanchez-Garcia M."/>
            <person name="Sanchez-Ramirez S."/>
            <person name="Szollosi G.J."/>
            <person name="Szarkandi J.G."/>
            <person name="Papp V."/>
            <person name="Albert L."/>
            <person name="Andreopoulos W."/>
            <person name="Angelini C."/>
            <person name="Antonin V."/>
            <person name="Barry K.W."/>
            <person name="Bougher N.L."/>
            <person name="Buchanan P."/>
            <person name="Buyck B."/>
            <person name="Bense V."/>
            <person name="Catcheside P."/>
            <person name="Chovatia M."/>
            <person name="Cooper J."/>
            <person name="Damon W."/>
            <person name="Desjardin D."/>
            <person name="Finy P."/>
            <person name="Geml J."/>
            <person name="Haridas S."/>
            <person name="Hughes K."/>
            <person name="Justo A."/>
            <person name="Karasinski D."/>
            <person name="Kautmanova I."/>
            <person name="Kiss B."/>
            <person name="Kocsube S."/>
            <person name="Kotiranta H."/>
            <person name="LaButti K.M."/>
            <person name="Lechner B.E."/>
            <person name="Liimatainen K."/>
            <person name="Lipzen A."/>
            <person name="Lukacs Z."/>
            <person name="Mihaltcheva S."/>
            <person name="Morgado L.N."/>
            <person name="Niskanen T."/>
            <person name="Noordeloos M.E."/>
            <person name="Ohm R.A."/>
            <person name="Ortiz-Santana B."/>
            <person name="Ovrebo C."/>
            <person name="Racz N."/>
            <person name="Riley R."/>
            <person name="Savchenko A."/>
            <person name="Shiryaev A."/>
            <person name="Soop K."/>
            <person name="Spirin V."/>
            <person name="Szebenyi C."/>
            <person name="Tomsovsky M."/>
            <person name="Tulloss R.E."/>
            <person name="Uehling J."/>
            <person name="Grigoriev I.V."/>
            <person name="Vagvolgyi C."/>
            <person name="Papp T."/>
            <person name="Martin F.M."/>
            <person name="Miettinen O."/>
            <person name="Hibbett D.S."/>
            <person name="Nagy L.G."/>
        </authorList>
    </citation>
    <scope>NUCLEOTIDE SEQUENCE [LARGE SCALE GENOMIC DNA]</scope>
    <source>
        <strain evidence="3 4">FP101781</strain>
    </source>
</reference>
<proteinExistence type="predicted"/>
<comment type="caution">
    <text evidence="3">The sequence shown here is derived from an EMBL/GenBank/DDBJ whole genome shotgun (WGS) entry which is preliminary data.</text>
</comment>
<organism evidence="3 4">
    <name type="scientific">Coprinellus micaceus</name>
    <name type="common">Glistening ink-cap mushroom</name>
    <name type="synonym">Coprinus micaceus</name>
    <dbReference type="NCBI Taxonomy" id="71717"/>
    <lineage>
        <taxon>Eukaryota</taxon>
        <taxon>Fungi</taxon>
        <taxon>Dikarya</taxon>
        <taxon>Basidiomycota</taxon>
        <taxon>Agaricomycotina</taxon>
        <taxon>Agaricomycetes</taxon>
        <taxon>Agaricomycetidae</taxon>
        <taxon>Agaricales</taxon>
        <taxon>Agaricineae</taxon>
        <taxon>Psathyrellaceae</taxon>
        <taxon>Coprinellus</taxon>
    </lineage>
</organism>
<evidence type="ECO:0000256" key="2">
    <source>
        <dbReference type="SAM" id="SignalP"/>
    </source>
</evidence>
<keyword evidence="4" id="KW-1185">Reference proteome</keyword>
<dbReference type="EMBL" id="QPFP01000023">
    <property type="protein sequence ID" value="TEB30506.1"/>
    <property type="molecule type" value="Genomic_DNA"/>
</dbReference>
<keyword evidence="2" id="KW-0732">Signal</keyword>
<protein>
    <submittedName>
        <fullName evidence="3">Uncharacterized protein</fullName>
    </submittedName>
</protein>
<evidence type="ECO:0000313" key="3">
    <source>
        <dbReference type="EMBL" id="TEB30506.1"/>
    </source>
</evidence>
<name>A0A4Y7T8K4_COPMI</name>
<evidence type="ECO:0000313" key="4">
    <source>
        <dbReference type="Proteomes" id="UP000298030"/>
    </source>
</evidence>
<dbReference type="AlphaFoldDB" id="A0A4Y7T8K4"/>
<feature type="region of interest" description="Disordered" evidence="1">
    <location>
        <begin position="27"/>
        <end position="111"/>
    </location>
</feature>
<gene>
    <name evidence="3" type="ORF">FA13DRAFT_555699</name>
</gene>
<dbReference type="Proteomes" id="UP000298030">
    <property type="component" value="Unassembled WGS sequence"/>
</dbReference>
<evidence type="ECO:0000256" key="1">
    <source>
        <dbReference type="SAM" id="MobiDB-lite"/>
    </source>
</evidence>